<dbReference type="Pfam" id="PF07589">
    <property type="entry name" value="PEP-CTERM"/>
    <property type="match status" value="1"/>
</dbReference>
<dbReference type="Proteomes" id="UP000298763">
    <property type="component" value="Chromosome"/>
</dbReference>
<dbReference type="NCBIfam" id="TIGR02595">
    <property type="entry name" value="PEP_CTERM"/>
    <property type="match status" value="1"/>
</dbReference>
<feature type="domain" description="Ice-binding protein C-terminal" evidence="2">
    <location>
        <begin position="166"/>
        <end position="190"/>
    </location>
</feature>
<evidence type="ECO:0000313" key="4">
    <source>
        <dbReference type="EMBL" id="QCP10755.1"/>
    </source>
</evidence>
<dbReference type="Proteomes" id="UP000584325">
    <property type="component" value="Unassembled WGS sequence"/>
</dbReference>
<dbReference type="AlphaFoldDB" id="A0A4P8HR31"/>
<gene>
    <name evidence="4" type="ORF">FCL38_10180</name>
    <name evidence="3" type="ORF">FHS02_003574</name>
</gene>
<dbReference type="EMBL" id="JACHXS010000006">
    <property type="protein sequence ID" value="MBB3222751.1"/>
    <property type="molecule type" value="Genomic_DNA"/>
</dbReference>
<reference evidence="4 5" key="1">
    <citation type="submission" date="2019-05" db="EMBL/GenBank/DDBJ databases">
        <title>Draft Genome Sequences of Six Type Strains of the Genus Massilia.</title>
        <authorList>
            <person name="Miess H."/>
            <person name="Frediansyhah A."/>
            <person name="Gross H."/>
        </authorList>
    </citation>
    <scope>NUCLEOTIDE SEQUENCE [LARGE SCALE GENOMIC DNA]</scope>
    <source>
        <strain evidence="4 5">DSMZ 26121</strain>
    </source>
</reference>
<proteinExistence type="predicted"/>
<evidence type="ECO:0000259" key="2">
    <source>
        <dbReference type="Pfam" id="PF07589"/>
    </source>
</evidence>
<evidence type="ECO:0000313" key="6">
    <source>
        <dbReference type="Proteomes" id="UP000584325"/>
    </source>
</evidence>
<dbReference type="EMBL" id="CP040017">
    <property type="protein sequence ID" value="QCP10755.1"/>
    <property type="molecule type" value="Genomic_DNA"/>
</dbReference>
<dbReference type="RefSeq" id="WP_137313634.1">
    <property type="nucleotide sequence ID" value="NZ_CP040017.1"/>
</dbReference>
<feature type="chain" id="PRO_5044607401" evidence="1">
    <location>
        <begin position="22"/>
        <end position="191"/>
    </location>
</feature>
<accession>A0A4P8HR31</accession>
<feature type="signal peptide" evidence="1">
    <location>
        <begin position="1"/>
        <end position="21"/>
    </location>
</feature>
<protein>
    <submittedName>
        <fullName evidence="4">PEP-CTERM sorting domain-containing protein</fullName>
    </submittedName>
</protein>
<keyword evidence="1" id="KW-0732">Signal</keyword>
<dbReference type="InterPro" id="IPR013424">
    <property type="entry name" value="Ice-binding_C"/>
</dbReference>
<evidence type="ECO:0000313" key="5">
    <source>
        <dbReference type="Proteomes" id="UP000298763"/>
    </source>
</evidence>
<evidence type="ECO:0000256" key="1">
    <source>
        <dbReference type="SAM" id="SignalP"/>
    </source>
</evidence>
<name>A0A4P8HR31_9BURK</name>
<dbReference type="OrthoDB" id="8756071at2"/>
<keyword evidence="5" id="KW-1185">Reference proteome</keyword>
<organism evidence="3 6">
    <name type="scientific">Pseudoduganella umbonata</name>
    <dbReference type="NCBI Taxonomy" id="864828"/>
    <lineage>
        <taxon>Bacteria</taxon>
        <taxon>Pseudomonadati</taxon>
        <taxon>Pseudomonadota</taxon>
        <taxon>Betaproteobacteria</taxon>
        <taxon>Burkholderiales</taxon>
        <taxon>Oxalobacteraceae</taxon>
        <taxon>Telluria group</taxon>
        <taxon>Pseudoduganella</taxon>
    </lineage>
</organism>
<sequence length="191" mass="20646">MNKKMLLAGLVGTLFATSASAETFYFAYQGLLNKDTGVFNPIAQINGFFVASDLNQDGSFSKNELDYFNVGFTPEGGSGWGVGNSCGSAPYENWCLDDFSYSNSNGLRLEASVSISVEDHGWGASIDTGKSYNHYSHGEGRPYVDVTYLWTPETTFQVGLTPIPAPIPEPATWAMLGVGLSGLMLAGRRRR</sequence>
<evidence type="ECO:0000313" key="3">
    <source>
        <dbReference type="EMBL" id="MBB3222751.1"/>
    </source>
</evidence>
<reference evidence="3 6" key="2">
    <citation type="submission" date="2020-08" db="EMBL/GenBank/DDBJ databases">
        <title>Genomic Encyclopedia of Type Strains, Phase III (KMG-III): the genomes of soil and plant-associated and newly described type strains.</title>
        <authorList>
            <person name="Whitman W."/>
        </authorList>
    </citation>
    <scope>NUCLEOTIDE SEQUENCE [LARGE SCALE GENOMIC DNA]</scope>
    <source>
        <strain evidence="3 6">CECT 7753</strain>
    </source>
</reference>